<dbReference type="RefSeq" id="WP_186900920.1">
    <property type="nucleotide sequence ID" value="NZ_JACOOT010000008.1"/>
</dbReference>
<dbReference type="PANTHER" id="PTHR43744:SF12">
    <property type="entry name" value="ABC TRANSPORTER PERMEASE PROTEIN MG189-RELATED"/>
    <property type="match status" value="1"/>
</dbReference>
<feature type="domain" description="ABC transmembrane type-1" evidence="8">
    <location>
        <begin position="72"/>
        <end position="264"/>
    </location>
</feature>
<dbReference type="GO" id="GO:0055085">
    <property type="term" value="P:transmembrane transport"/>
    <property type="evidence" value="ECO:0007669"/>
    <property type="project" value="InterPro"/>
</dbReference>
<dbReference type="InterPro" id="IPR035906">
    <property type="entry name" value="MetI-like_sf"/>
</dbReference>
<accession>A0A8I0AAC5</accession>
<keyword evidence="10" id="KW-1185">Reference proteome</keyword>
<evidence type="ECO:0000256" key="5">
    <source>
        <dbReference type="ARBA" id="ARBA00022989"/>
    </source>
</evidence>
<feature type="transmembrane region" description="Helical" evidence="7">
    <location>
        <begin position="184"/>
        <end position="207"/>
    </location>
</feature>
<evidence type="ECO:0000256" key="1">
    <source>
        <dbReference type="ARBA" id="ARBA00004651"/>
    </source>
</evidence>
<feature type="transmembrane region" description="Helical" evidence="7">
    <location>
        <begin position="110"/>
        <end position="128"/>
    </location>
</feature>
<evidence type="ECO:0000256" key="4">
    <source>
        <dbReference type="ARBA" id="ARBA00022692"/>
    </source>
</evidence>
<reference evidence="9 10" key="1">
    <citation type="submission" date="2020-08" db="EMBL/GenBank/DDBJ databases">
        <title>Genome public.</title>
        <authorList>
            <person name="Liu C."/>
            <person name="Sun Q."/>
        </authorList>
    </citation>
    <scope>NUCLEOTIDE SEQUENCE [LARGE SCALE GENOMIC DNA]</scope>
    <source>
        <strain evidence="9 10">BX17</strain>
    </source>
</reference>
<dbReference type="SUPFAM" id="SSF161098">
    <property type="entry name" value="MetI-like"/>
    <property type="match status" value="1"/>
</dbReference>
<dbReference type="Gene3D" id="1.10.3720.10">
    <property type="entry name" value="MetI-like"/>
    <property type="match status" value="1"/>
</dbReference>
<evidence type="ECO:0000256" key="6">
    <source>
        <dbReference type="ARBA" id="ARBA00023136"/>
    </source>
</evidence>
<comment type="caution">
    <text evidence="9">The sequence shown here is derived from an EMBL/GenBank/DDBJ whole genome shotgun (WGS) entry which is preliminary data.</text>
</comment>
<gene>
    <name evidence="9" type="ORF">H8S54_03355</name>
</gene>
<name>A0A8I0AAC5_9FIRM</name>
<keyword evidence="4 7" id="KW-0812">Transmembrane</keyword>
<keyword evidence="2 7" id="KW-0813">Transport</keyword>
<keyword evidence="5 7" id="KW-1133">Transmembrane helix</keyword>
<feature type="transmembrane region" description="Helical" evidence="7">
    <location>
        <begin position="12"/>
        <end position="36"/>
    </location>
</feature>
<evidence type="ECO:0000313" key="9">
    <source>
        <dbReference type="EMBL" id="MBC5650186.1"/>
    </source>
</evidence>
<evidence type="ECO:0000256" key="7">
    <source>
        <dbReference type="RuleBase" id="RU363032"/>
    </source>
</evidence>
<feature type="transmembrane region" description="Helical" evidence="7">
    <location>
        <begin position="71"/>
        <end position="98"/>
    </location>
</feature>
<evidence type="ECO:0000259" key="8">
    <source>
        <dbReference type="PROSITE" id="PS50928"/>
    </source>
</evidence>
<feature type="transmembrane region" description="Helical" evidence="7">
    <location>
        <begin position="243"/>
        <end position="264"/>
    </location>
</feature>
<dbReference type="Proteomes" id="UP000652847">
    <property type="component" value="Unassembled WGS sequence"/>
</dbReference>
<dbReference type="PROSITE" id="PS50928">
    <property type="entry name" value="ABC_TM1"/>
    <property type="match status" value="1"/>
</dbReference>
<keyword evidence="3" id="KW-1003">Cell membrane</keyword>
<comment type="subcellular location">
    <subcellularLocation>
        <location evidence="1 7">Cell membrane</location>
        <topology evidence="1 7">Multi-pass membrane protein</topology>
    </subcellularLocation>
</comment>
<dbReference type="GO" id="GO:0005886">
    <property type="term" value="C:plasma membrane"/>
    <property type="evidence" value="ECO:0007669"/>
    <property type="project" value="UniProtKB-SubCell"/>
</dbReference>
<evidence type="ECO:0000256" key="2">
    <source>
        <dbReference type="ARBA" id="ARBA00022448"/>
    </source>
</evidence>
<dbReference type="CDD" id="cd06261">
    <property type="entry name" value="TM_PBP2"/>
    <property type="match status" value="1"/>
</dbReference>
<evidence type="ECO:0000256" key="3">
    <source>
        <dbReference type="ARBA" id="ARBA00022475"/>
    </source>
</evidence>
<dbReference type="PANTHER" id="PTHR43744">
    <property type="entry name" value="ABC TRANSPORTER PERMEASE PROTEIN MG189-RELATED-RELATED"/>
    <property type="match status" value="1"/>
</dbReference>
<dbReference type="EMBL" id="JACOOT010000008">
    <property type="protein sequence ID" value="MBC5650186.1"/>
    <property type="molecule type" value="Genomic_DNA"/>
</dbReference>
<dbReference type="InterPro" id="IPR000515">
    <property type="entry name" value="MetI-like"/>
</dbReference>
<feature type="transmembrane region" description="Helical" evidence="7">
    <location>
        <begin position="140"/>
        <end position="163"/>
    </location>
</feature>
<sequence length="279" mass="31839">MTNYKKRMQTAILYIFGILTATITIYPIIYTAVFGLKSPEEARVSPAYAFPEKLYWGNYLYILKESEFPRYFVNSVIITGTVVVVVLVVTSMAAFALAKMRVRGRHHLKMYFLLGLMIPMQVCLLPLYQTFAKLHITDKYIGVIIPQVAFGIPLSVYLFVNFFRFFPDDIIEASVIEGCGIFRLFSQIVLPMSRNIILTLAMMRAVYSWNDFLFPYTFTRSKDLQTITLGLRDFVGAYGYTDWGRTFAAVTVTILPMIIIYFFLGKYMVAGMSEGAVKG</sequence>
<comment type="similarity">
    <text evidence="7">Belongs to the binding-protein-dependent transport system permease family.</text>
</comment>
<protein>
    <submittedName>
        <fullName evidence="9">Carbohydrate ABC transporter permease</fullName>
    </submittedName>
</protein>
<proteinExistence type="inferred from homology"/>
<evidence type="ECO:0000313" key="10">
    <source>
        <dbReference type="Proteomes" id="UP000652847"/>
    </source>
</evidence>
<dbReference type="Pfam" id="PF00528">
    <property type="entry name" value="BPD_transp_1"/>
    <property type="match status" value="1"/>
</dbReference>
<organism evidence="9 10">
    <name type="scientific">Blautia segnis</name>
    <dbReference type="NCBI Taxonomy" id="2763030"/>
    <lineage>
        <taxon>Bacteria</taxon>
        <taxon>Bacillati</taxon>
        <taxon>Bacillota</taxon>
        <taxon>Clostridia</taxon>
        <taxon>Lachnospirales</taxon>
        <taxon>Lachnospiraceae</taxon>
        <taxon>Blautia</taxon>
    </lineage>
</organism>
<keyword evidence="6 7" id="KW-0472">Membrane</keyword>
<dbReference type="AlphaFoldDB" id="A0A8I0AAC5"/>